<evidence type="ECO:0000313" key="3">
    <source>
        <dbReference type="Proteomes" id="UP000294530"/>
    </source>
</evidence>
<evidence type="ECO:0008006" key="4">
    <source>
        <dbReference type="Google" id="ProtNLM"/>
    </source>
</evidence>
<accession>A0A976IEP6</accession>
<feature type="signal peptide" evidence="1">
    <location>
        <begin position="1"/>
        <end position="22"/>
    </location>
</feature>
<keyword evidence="3" id="KW-1185">Reference proteome</keyword>
<gene>
    <name evidence="2" type="ORF">CCR75_008170</name>
</gene>
<dbReference type="KEGG" id="blac:94351895"/>
<dbReference type="EMBL" id="SHOA02000002">
    <property type="protein sequence ID" value="TDH69152.1"/>
    <property type="molecule type" value="Genomic_DNA"/>
</dbReference>
<sequence length="72" mass="7900">MPVPFKLITAVAIAFLLIGSSASPPMAKTSLAVTTNQGRHYESKEVDGRPLRGAERALSLNQEERGRFKFIK</sequence>
<feature type="chain" id="PRO_5037432703" description="RxLR effector protein" evidence="1">
    <location>
        <begin position="23"/>
        <end position="72"/>
    </location>
</feature>
<name>A0A976IEP6_BRELC</name>
<dbReference type="GeneID" id="94351895"/>
<evidence type="ECO:0000313" key="2">
    <source>
        <dbReference type="EMBL" id="TDH69152.1"/>
    </source>
</evidence>
<reference evidence="2 3" key="1">
    <citation type="journal article" date="2021" name="Genome Biol.">
        <title>AFLAP: assembly-free linkage analysis pipeline using k-mers from genome sequencing data.</title>
        <authorList>
            <person name="Fletcher K."/>
            <person name="Zhang L."/>
            <person name="Gil J."/>
            <person name="Han R."/>
            <person name="Cavanaugh K."/>
            <person name="Michelmore R."/>
        </authorList>
    </citation>
    <scope>NUCLEOTIDE SEQUENCE [LARGE SCALE GENOMIC DNA]</scope>
    <source>
        <strain evidence="2 3">SF5</strain>
    </source>
</reference>
<keyword evidence="1" id="KW-0732">Signal</keyword>
<dbReference type="Proteomes" id="UP000294530">
    <property type="component" value="Unassembled WGS sequence"/>
</dbReference>
<dbReference type="AlphaFoldDB" id="A0A976IEP6"/>
<organism evidence="2 3">
    <name type="scientific">Bremia lactucae</name>
    <name type="common">Lettuce downy mildew</name>
    <dbReference type="NCBI Taxonomy" id="4779"/>
    <lineage>
        <taxon>Eukaryota</taxon>
        <taxon>Sar</taxon>
        <taxon>Stramenopiles</taxon>
        <taxon>Oomycota</taxon>
        <taxon>Peronosporomycetes</taxon>
        <taxon>Peronosporales</taxon>
        <taxon>Peronosporaceae</taxon>
        <taxon>Bremia</taxon>
    </lineage>
</organism>
<evidence type="ECO:0000256" key="1">
    <source>
        <dbReference type="SAM" id="SignalP"/>
    </source>
</evidence>
<proteinExistence type="predicted"/>
<dbReference type="RefSeq" id="XP_067818651.1">
    <property type="nucleotide sequence ID" value="XM_067966224.1"/>
</dbReference>
<protein>
    <recommendedName>
        <fullName evidence="4">RxLR effector protein</fullName>
    </recommendedName>
</protein>
<comment type="caution">
    <text evidence="2">The sequence shown here is derived from an EMBL/GenBank/DDBJ whole genome shotgun (WGS) entry which is preliminary data.</text>
</comment>